<dbReference type="RefSeq" id="WP_151596636.1">
    <property type="nucleotide sequence ID" value="NZ_WBMS02000024.1"/>
</dbReference>
<gene>
    <name evidence="1" type="ORF">F8568_027765</name>
</gene>
<organism evidence="1 2">
    <name type="scientific">Actinomadura physcomitrii</name>
    <dbReference type="NCBI Taxonomy" id="2650748"/>
    <lineage>
        <taxon>Bacteria</taxon>
        <taxon>Bacillati</taxon>
        <taxon>Actinomycetota</taxon>
        <taxon>Actinomycetes</taxon>
        <taxon>Streptosporangiales</taxon>
        <taxon>Thermomonosporaceae</taxon>
        <taxon>Actinomadura</taxon>
    </lineage>
</organism>
<keyword evidence="2" id="KW-1185">Reference proteome</keyword>
<dbReference type="Proteomes" id="UP000462055">
    <property type="component" value="Unassembled WGS sequence"/>
</dbReference>
<protein>
    <submittedName>
        <fullName evidence="1">Uncharacterized protein</fullName>
    </submittedName>
</protein>
<sequence length="59" mass="6096">MPAGRRGAGLVDAALRDLDRAAGAGADELHIVTNLPDVPPERQADLLEALAAKLDLPTP</sequence>
<evidence type="ECO:0000313" key="2">
    <source>
        <dbReference type="Proteomes" id="UP000462055"/>
    </source>
</evidence>
<comment type="caution">
    <text evidence="1">The sequence shown here is derived from an EMBL/GenBank/DDBJ whole genome shotgun (WGS) entry which is preliminary data.</text>
</comment>
<dbReference type="EMBL" id="WBMS02000024">
    <property type="protein sequence ID" value="MWA04113.1"/>
    <property type="molecule type" value="Genomic_DNA"/>
</dbReference>
<reference evidence="1" key="1">
    <citation type="submission" date="2019-12" db="EMBL/GenBank/DDBJ databases">
        <title>Actinomadura physcomitrii sp. nov., a novel actinomycete isolated from moss [Physcomitrium sphaericum (Ludw) Fuernr].</title>
        <authorList>
            <person name="Zhuang X."/>
        </authorList>
    </citation>
    <scope>NUCLEOTIDE SEQUENCE [LARGE SCALE GENOMIC DNA]</scope>
    <source>
        <strain evidence="1">LD22</strain>
    </source>
</reference>
<evidence type="ECO:0000313" key="1">
    <source>
        <dbReference type="EMBL" id="MWA04113.1"/>
    </source>
</evidence>
<accession>A0A6I4MEF0</accession>
<name>A0A6I4MEF0_9ACTN</name>
<dbReference type="AlphaFoldDB" id="A0A6I4MEF0"/>
<proteinExistence type="predicted"/>